<protein>
    <submittedName>
        <fullName evidence="1">Uncharacterized protein</fullName>
    </submittedName>
</protein>
<gene>
    <name evidence="1" type="ORF">PCOR1329_LOCUS16983</name>
</gene>
<dbReference type="EMBL" id="CAUYUJ010005234">
    <property type="protein sequence ID" value="CAK0812799.1"/>
    <property type="molecule type" value="Genomic_DNA"/>
</dbReference>
<evidence type="ECO:0000313" key="2">
    <source>
        <dbReference type="Proteomes" id="UP001189429"/>
    </source>
</evidence>
<feature type="non-terminal residue" evidence="1">
    <location>
        <position position="111"/>
    </location>
</feature>
<proteinExistence type="predicted"/>
<sequence>MHILGGGAEQVEWELRDLLRNYTTLLVEQGGNASLLAPARSAPSRGRGTLAACIEASRAQRHGDFLSMCKGLWLVAWREGAHCHRSVAVAAAKALWGEIAGRGAPKGCGER</sequence>
<evidence type="ECO:0000313" key="1">
    <source>
        <dbReference type="EMBL" id="CAK0812799.1"/>
    </source>
</evidence>
<comment type="caution">
    <text evidence="1">The sequence shown here is derived from an EMBL/GenBank/DDBJ whole genome shotgun (WGS) entry which is preliminary data.</text>
</comment>
<reference evidence="1" key="1">
    <citation type="submission" date="2023-10" db="EMBL/GenBank/DDBJ databases">
        <authorList>
            <person name="Chen Y."/>
            <person name="Shah S."/>
            <person name="Dougan E. K."/>
            <person name="Thang M."/>
            <person name="Chan C."/>
        </authorList>
    </citation>
    <scope>NUCLEOTIDE SEQUENCE [LARGE SCALE GENOMIC DNA]</scope>
</reference>
<dbReference type="Proteomes" id="UP001189429">
    <property type="component" value="Unassembled WGS sequence"/>
</dbReference>
<keyword evidence="2" id="KW-1185">Reference proteome</keyword>
<accession>A0ABN9R230</accession>
<organism evidence="1 2">
    <name type="scientific">Prorocentrum cordatum</name>
    <dbReference type="NCBI Taxonomy" id="2364126"/>
    <lineage>
        <taxon>Eukaryota</taxon>
        <taxon>Sar</taxon>
        <taxon>Alveolata</taxon>
        <taxon>Dinophyceae</taxon>
        <taxon>Prorocentrales</taxon>
        <taxon>Prorocentraceae</taxon>
        <taxon>Prorocentrum</taxon>
    </lineage>
</organism>
<name>A0ABN9R230_9DINO</name>